<keyword evidence="2" id="KW-1185">Reference proteome</keyword>
<name>A0ABP0FU76_CLALP</name>
<dbReference type="Proteomes" id="UP001642483">
    <property type="component" value="Unassembled WGS sequence"/>
</dbReference>
<organism evidence="1 2">
    <name type="scientific">Clavelina lepadiformis</name>
    <name type="common">Light-bulb sea squirt</name>
    <name type="synonym">Ascidia lepadiformis</name>
    <dbReference type="NCBI Taxonomy" id="159417"/>
    <lineage>
        <taxon>Eukaryota</taxon>
        <taxon>Metazoa</taxon>
        <taxon>Chordata</taxon>
        <taxon>Tunicata</taxon>
        <taxon>Ascidiacea</taxon>
        <taxon>Aplousobranchia</taxon>
        <taxon>Clavelinidae</taxon>
        <taxon>Clavelina</taxon>
    </lineage>
</organism>
<comment type="caution">
    <text evidence="1">The sequence shown here is derived from an EMBL/GenBank/DDBJ whole genome shotgun (WGS) entry which is preliminary data.</text>
</comment>
<sequence length="119" mass="12755">MDKRGEAVFPAEDCACECEVGYYQLIHRCAMGLLEDDDEGLMFVGQVFYDTDLAGGDALGVQLQDGGSTLLFDRGAAAPWEGRFPRHSALNSGLGNCSVLTNFASHIFVLDMLLTGGTT</sequence>
<accession>A0ABP0FU76</accession>
<protein>
    <submittedName>
        <fullName evidence="1">Uncharacterized protein</fullName>
    </submittedName>
</protein>
<evidence type="ECO:0000313" key="1">
    <source>
        <dbReference type="EMBL" id="CAK8683181.1"/>
    </source>
</evidence>
<proteinExistence type="predicted"/>
<gene>
    <name evidence="1" type="ORF">CVLEPA_LOCUS14284</name>
</gene>
<evidence type="ECO:0000313" key="2">
    <source>
        <dbReference type="Proteomes" id="UP001642483"/>
    </source>
</evidence>
<dbReference type="EMBL" id="CAWYQH010000097">
    <property type="protein sequence ID" value="CAK8683181.1"/>
    <property type="molecule type" value="Genomic_DNA"/>
</dbReference>
<reference evidence="1 2" key="1">
    <citation type="submission" date="2024-02" db="EMBL/GenBank/DDBJ databases">
        <authorList>
            <person name="Daric V."/>
            <person name="Darras S."/>
        </authorList>
    </citation>
    <scope>NUCLEOTIDE SEQUENCE [LARGE SCALE GENOMIC DNA]</scope>
</reference>